<evidence type="ECO:0000313" key="1">
    <source>
        <dbReference type="EMBL" id="KER18331.1"/>
    </source>
</evidence>
<reference evidence="1 2" key="1">
    <citation type="submission" date="2013-11" db="EMBL/GenBank/DDBJ databases">
        <title>Opisthorchis viverrini - life in the bile duct.</title>
        <authorList>
            <person name="Young N.D."/>
            <person name="Nagarajan N."/>
            <person name="Lin S.J."/>
            <person name="Korhonen P.K."/>
            <person name="Jex A.R."/>
            <person name="Hall R.S."/>
            <person name="Safavi-Hemami H."/>
            <person name="Kaewkong W."/>
            <person name="Bertrand D."/>
            <person name="Gao S."/>
            <person name="Seet Q."/>
            <person name="Wongkham S."/>
            <person name="Teh B.T."/>
            <person name="Wongkham C."/>
            <person name="Intapan P.M."/>
            <person name="Maleewong W."/>
            <person name="Yang X."/>
            <person name="Hu M."/>
            <person name="Wang Z."/>
            <person name="Hofmann A."/>
            <person name="Sternberg P.W."/>
            <person name="Tan P."/>
            <person name="Wang J."/>
            <person name="Gasser R.B."/>
        </authorList>
    </citation>
    <scope>NUCLEOTIDE SEQUENCE [LARGE SCALE GENOMIC DNA]</scope>
</reference>
<sequence>MYPNIPEINVYEVTIDVMPLLPQWDRNSLILMTTLCSLLQRLRCVNMPPDSQVLPVLNTPFCKFVLLRNEASY</sequence>
<accession>A0A074YU53</accession>
<organism evidence="1 2">
    <name type="scientific">Opisthorchis viverrini</name>
    <name type="common">Southeast Asian liver fluke</name>
    <dbReference type="NCBI Taxonomy" id="6198"/>
    <lineage>
        <taxon>Eukaryota</taxon>
        <taxon>Metazoa</taxon>
        <taxon>Spiralia</taxon>
        <taxon>Lophotrochozoa</taxon>
        <taxon>Platyhelminthes</taxon>
        <taxon>Trematoda</taxon>
        <taxon>Digenea</taxon>
        <taxon>Opisthorchiida</taxon>
        <taxon>Opisthorchiata</taxon>
        <taxon>Opisthorchiidae</taxon>
        <taxon>Opisthorchis</taxon>
    </lineage>
</organism>
<dbReference type="EMBL" id="KL603274">
    <property type="protein sequence ID" value="KER18331.1"/>
    <property type="molecule type" value="Genomic_DNA"/>
</dbReference>
<dbReference type="RefSeq" id="XP_009177922.1">
    <property type="nucleotide sequence ID" value="XM_009179658.1"/>
</dbReference>
<dbReference type="KEGG" id="ovi:T265_12304"/>
<keyword evidence="2" id="KW-1185">Reference proteome</keyword>
<gene>
    <name evidence="1" type="ORF">T265_12304</name>
</gene>
<proteinExistence type="predicted"/>
<evidence type="ECO:0000313" key="2">
    <source>
        <dbReference type="Proteomes" id="UP000054324"/>
    </source>
</evidence>
<dbReference type="CTD" id="20326472"/>
<dbReference type="AlphaFoldDB" id="A0A074YU53"/>
<name>A0A074YU53_OPIVI</name>
<dbReference type="GeneID" id="20326472"/>
<dbReference type="Proteomes" id="UP000054324">
    <property type="component" value="Unassembled WGS sequence"/>
</dbReference>
<protein>
    <submittedName>
        <fullName evidence="1">Uncharacterized protein</fullName>
    </submittedName>
</protein>